<dbReference type="SUPFAM" id="SSF46785">
    <property type="entry name" value="Winged helix' DNA-binding domain"/>
    <property type="match status" value="1"/>
</dbReference>
<feature type="domain" description="HTH lysR-type" evidence="5">
    <location>
        <begin position="3"/>
        <end position="60"/>
    </location>
</feature>
<organism evidence="6 7">
    <name type="scientific">Cupriavidus oxalaticus</name>
    <dbReference type="NCBI Taxonomy" id="96344"/>
    <lineage>
        <taxon>Bacteria</taxon>
        <taxon>Pseudomonadati</taxon>
        <taxon>Pseudomonadota</taxon>
        <taxon>Betaproteobacteria</taxon>
        <taxon>Burkholderiales</taxon>
        <taxon>Burkholderiaceae</taxon>
        <taxon>Cupriavidus</taxon>
    </lineage>
</organism>
<dbReference type="PANTHER" id="PTHR30419:SF8">
    <property type="entry name" value="NITROGEN ASSIMILATION TRANSCRIPTIONAL ACTIVATOR-RELATED"/>
    <property type="match status" value="1"/>
</dbReference>
<dbReference type="PANTHER" id="PTHR30419">
    <property type="entry name" value="HTH-TYPE TRANSCRIPTIONAL REGULATOR YBHD"/>
    <property type="match status" value="1"/>
</dbReference>
<dbReference type="CDD" id="cd08440">
    <property type="entry name" value="PBP2_LTTR_like_4"/>
    <property type="match status" value="1"/>
</dbReference>
<dbReference type="EMBL" id="CP032518">
    <property type="protein sequence ID" value="QEZ44344.1"/>
    <property type="molecule type" value="Genomic_DNA"/>
</dbReference>
<dbReference type="InterPro" id="IPR036388">
    <property type="entry name" value="WH-like_DNA-bd_sf"/>
</dbReference>
<dbReference type="GO" id="GO:0003677">
    <property type="term" value="F:DNA binding"/>
    <property type="evidence" value="ECO:0007669"/>
    <property type="project" value="UniProtKB-KW"/>
</dbReference>
<evidence type="ECO:0000313" key="7">
    <source>
        <dbReference type="Proteomes" id="UP000325743"/>
    </source>
</evidence>
<gene>
    <name evidence="6" type="ORF">D2917_08965</name>
</gene>
<dbReference type="GO" id="GO:0005829">
    <property type="term" value="C:cytosol"/>
    <property type="evidence" value="ECO:0007669"/>
    <property type="project" value="TreeGrafter"/>
</dbReference>
<dbReference type="InterPro" id="IPR036390">
    <property type="entry name" value="WH_DNA-bd_sf"/>
</dbReference>
<keyword evidence="3" id="KW-0238">DNA-binding</keyword>
<evidence type="ECO:0000259" key="5">
    <source>
        <dbReference type="PROSITE" id="PS50931"/>
    </source>
</evidence>
<evidence type="ECO:0000256" key="1">
    <source>
        <dbReference type="ARBA" id="ARBA00009437"/>
    </source>
</evidence>
<protein>
    <submittedName>
        <fullName evidence="6">LysR family transcriptional regulator</fullName>
    </submittedName>
</protein>
<comment type="similarity">
    <text evidence="1">Belongs to the LysR transcriptional regulatory family.</text>
</comment>
<dbReference type="InterPro" id="IPR005119">
    <property type="entry name" value="LysR_subst-bd"/>
</dbReference>
<dbReference type="PROSITE" id="PS50931">
    <property type="entry name" value="HTH_LYSR"/>
    <property type="match status" value="1"/>
</dbReference>
<evidence type="ECO:0000256" key="3">
    <source>
        <dbReference type="ARBA" id="ARBA00023125"/>
    </source>
</evidence>
<reference evidence="6 7" key="1">
    <citation type="submission" date="2018-09" db="EMBL/GenBank/DDBJ databases">
        <title>Complete genome sequence of Cupriavidus oxalaticus T2, a bacterium capable of phenol tolerance and degradation.</title>
        <authorList>
            <person name="Yan J."/>
        </authorList>
    </citation>
    <scope>NUCLEOTIDE SEQUENCE [LARGE SCALE GENOMIC DNA]</scope>
    <source>
        <strain evidence="6 7">T2</strain>
    </source>
</reference>
<dbReference type="Pfam" id="PF00126">
    <property type="entry name" value="HTH_1"/>
    <property type="match status" value="1"/>
</dbReference>
<dbReference type="InterPro" id="IPR050950">
    <property type="entry name" value="HTH-type_LysR_regulators"/>
</dbReference>
<dbReference type="RefSeq" id="WP_151070354.1">
    <property type="nucleotide sequence ID" value="NZ_CP032518.1"/>
</dbReference>
<dbReference type="Proteomes" id="UP000325743">
    <property type="component" value="Chromosome 1"/>
</dbReference>
<name>A0A5P3VD65_9BURK</name>
<dbReference type="FunFam" id="1.10.10.10:FF:000001">
    <property type="entry name" value="LysR family transcriptional regulator"/>
    <property type="match status" value="1"/>
</dbReference>
<evidence type="ECO:0000256" key="2">
    <source>
        <dbReference type="ARBA" id="ARBA00023015"/>
    </source>
</evidence>
<dbReference type="Pfam" id="PF03466">
    <property type="entry name" value="LysR_substrate"/>
    <property type="match status" value="1"/>
</dbReference>
<keyword evidence="4" id="KW-0804">Transcription</keyword>
<evidence type="ECO:0000313" key="6">
    <source>
        <dbReference type="EMBL" id="QEZ44344.1"/>
    </source>
</evidence>
<dbReference type="Gene3D" id="3.40.190.290">
    <property type="match status" value="1"/>
</dbReference>
<dbReference type="InterPro" id="IPR000847">
    <property type="entry name" value="LysR_HTH_N"/>
</dbReference>
<sequence length="300" mass="32742">MNVTLRQLRAFVEVARSGGFTAAAPKLHLTQSATSLQIRELESQLGLQLIDRSTRSFALTEAGAEFLISATRIVADVEQSVADTRELVHKRRGRITVATTPLLASTLLPESIAAFLDAYPAITVRVADLPAEQIGRRVLSGDVDFGFGVFPEDDLQFDRVPLLRHPLGVMVPSSWPLATRKRDLVWSDLEGQPLIAMSHATGMRTLIDQQLHRAGVQVNPRFEVSYLGTAVGMAEAGLGVTVVPAYVGKLMGSSRVRFRPLYKPVVHRQIELIVRAGRSLSPSAAAFRDCLAARCQMLHG</sequence>
<dbReference type="GO" id="GO:0003700">
    <property type="term" value="F:DNA-binding transcription factor activity"/>
    <property type="evidence" value="ECO:0007669"/>
    <property type="project" value="InterPro"/>
</dbReference>
<proteinExistence type="inferred from homology"/>
<dbReference type="SUPFAM" id="SSF53850">
    <property type="entry name" value="Periplasmic binding protein-like II"/>
    <property type="match status" value="1"/>
</dbReference>
<accession>A0A5P3VD65</accession>
<dbReference type="PRINTS" id="PR00039">
    <property type="entry name" value="HTHLYSR"/>
</dbReference>
<evidence type="ECO:0000256" key="4">
    <source>
        <dbReference type="ARBA" id="ARBA00023163"/>
    </source>
</evidence>
<keyword evidence="2" id="KW-0805">Transcription regulation</keyword>
<dbReference type="AlphaFoldDB" id="A0A5P3VD65"/>
<dbReference type="Gene3D" id="1.10.10.10">
    <property type="entry name" value="Winged helix-like DNA-binding domain superfamily/Winged helix DNA-binding domain"/>
    <property type="match status" value="1"/>
</dbReference>